<dbReference type="AlphaFoldDB" id="A0A4Y3PQ05"/>
<keyword evidence="2" id="KW-1185">Reference proteome</keyword>
<dbReference type="RefSeq" id="WP_122965320.1">
    <property type="nucleotide sequence ID" value="NZ_BJMH01000037.1"/>
</dbReference>
<reference evidence="1 2" key="1">
    <citation type="submission" date="2019-06" db="EMBL/GenBank/DDBJ databases">
        <title>Whole genome shotgun sequence of Brevibacillus parabrevis NBRC 12334.</title>
        <authorList>
            <person name="Hosoyama A."/>
            <person name="Uohara A."/>
            <person name="Ohji S."/>
            <person name="Ichikawa N."/>
        </authorList>
    </citation>
    <scope>NUCLEOTIDE SEQUENCE [LARGE SCALE GENOMIC DNA]</scope>
    <source>
        <strain evidence="1 2">NBRC 12334</strain>
    </source>
</reference>
<evidence type="ECO:0000313" key="2">
    <source>
        <dbReference type="Proteomes" id="UP000316882"/>
    </source>
</evidence>
<comment type="caution">
    <text evidence="1">The sequence shown here is derived from an EMBL/GenBank/DDBJ whole genome shotgun (WGS) entry which is preliminary data.</text>
</comment>
<organism evidence="1 2">
    <name type="scientific">Brevibacillus parabrevis</name>
    <dbReference type="NCBI Taxonomy" id="54914"/>
    <lineage>
        <taxon>Bacteria</taxon>
        <taxon>Bacillati</taxon>
        <taxon>Bacillota</taxon>
        <taxon>Bacilli</taxon>
        <taxon>Bacillales</taxon>
        <taxon>Paenibacillaceae</taxon>
        <taxon>Brevibacillus</taxon>
    </lineage>
</organism>
<evidence type="ECO:0008006" key="3">
    <source>
        <dbReference type="Google" id="ProtNLM"/>
    </source>
</evidence>
<accession>A0A4Y3PQ05</accession>
<dbReference type="PANTHER" id="PTHR35861:SF2">
    <property type="entry name" value="FELS-2 PROPHAGE PROTEIN"/>
    <property type="match status" value="1"/>
</dbReference>
<protein>
    <recommendedName>
        <fullName evidence="3">Phage tail protein</fullName>
    </recommendedName>
</protein>
<dbReference type="PANTHER" id="PTHR35861">
    <property type="match status" value="1"/>
</dbReference>
<sequence>MQHGVKARRVPTSILPPAKISASLPVVVGTAPVNLSTRSKVPVNEPVLCFSYKEAEEAIGYSTDWKSYTLCEMMYSHFQLFQQGPVVFINVLDPAEHKKEVSDSTLTLVRGAVTIKQAGVMLQSLVVKLTSAGQPLVKGTDYVAAFDKAGFVVINRIEGGAITEAQTTVTVSFMHLDPSLVSTADIIGGVDATTGSLTGLELVQQVFPRFRLLPGLLLAPGWSQDPVVGAVMKAKSININGHFRCMALLDIPTDTVKRYTDAPAWKETNNYTAESQIVCYPMLQLGDYVFHQSTQLAGVICTVDAKNEGVPFESPSNKGYQANGAVLEDGTEVLLGLDQANFLNGQGIVAPLNFVGGWKVWGNRAAAYPAETDPVNSFIPVRRMFDWIGNTLILTFWSKVDEPANKRLVQTVVDSVNIWLNGLQAAGYILGGRVEFLKSENPTTSLMDGKLSFHVFVTPPSPAEEIQFLLEYDPSYLGGLFA</sequence>
<dbReference type="EMBL" id="BJMH01000037">
    <property type="protein sequence ID" value="GEB35307.1"/>
    <property type="molecule type" value="Genomic_DNA"/>
</dbReference>
<name>A0A4Y3PQ05_BREPA</name>
<dbReference type="Proteomes" id="UP000316882">
    <property type="component" value="Unassembled WGS sequence"/>
</dbReference>
<gene>
    <name evidence="1" type="ORF">BPA01_48870</name>
</gene>
<proteinExistence type="predicted"/>
<dbReference type="InterPro" id="IPR052042">
    <property type="entry name" value="Tail_sheath_structural"/>
</dbReference>
<evidence type="ECO:0000313" key="1">
    <source>
        <dbReference type="EMBL" id="GEB35307.1"/>
    </source>
</evidence>